<dbReference type="Pfam" id="PF00230">
    <property type="entry name" value="MIP"/>
    <property type="match status" value="1"/>
</dbReference>
<gene>
    <name evidence="9" type="ORF">B5807_09612</name>
</gene>
<dbReference type="GO" id="GO:0015250">
    <property type="term" value="F:water channel activity"/>
    <property type="evidence" value="ECO:0007669"/>
    <property type="project" value="TreeGrafter"/>
</dbReference>
<dbReference type="FunCoup" id="A0A1Y2LQU7">
    <property type="interactions" value="22"/>
</dbReference>
<feature type="compositionally biased region" description="Polar residues" evidence="7">
    <location>
        <begin position="170"/>
        <end position="193"/>
    </location>
</feature>
<dbReference type="GO" id="GO:0015254">
    <property type="term" value="F:glycerol channel activity"/>
    <property type="evidence" value="ECO:0007669"/>
    <property type="project" value="TreeGrafter"/>
</dbReference>
<feature type="compositionally biased region" description="Basic and acidic residues" evidence="7">
    <location>
        <begin position="268"/>
        <end position="281"/>
    </location>
</feature>
<feature type="compositionally biased region" description="Polar residues" evidence="7">
    <location>
        <begin position="54"/>
        <end position="81"/>
    </location>
</feature>
<dbReference type="InterPro" id="IPR050363">
    <property type="entry name" value="MIP/Aquaporin"/>
</dbReference>
<reference evidence="9 10" key="1">
    <citation type="journal article" date="2017" name="Genome Announc.">
        <title>Genome sequence of the saprophytic ascomycete Epicoccum nigrum ICMP 19927 strain isolated from New Zealand.</title>
        <authorList>
            <person name="Fokin M."/>
            <person name="Fleetwood D."/>
            <person name="Weir B.S."/>
            <person name="Villas-Boas S.G."/>
        </authorList>
    </citation>
    <scope>NUCLEOTIDE SEQUENCE [LARGE SCALE GENOMIC DNA]</scope>
    <source>
        <strain evidence="9 10">ICMP 19927</strain>
    </source>
</reference>
<dbReference type="Gene3D" id="1.20.1080.10">
    <property type="entry name" value="Glycerol uptake facilitator protein"/>
    <property type="match status" value="1"/>
</dbReference>
<dbReference type="SUPFAM" id="SSF81338">
    <property type="entry name" value="Aquaporin-like"/>
    <property type="match status" value="1"/>
</dbReference>
<evidence type="ECO:0008006" key="11">
    <source>
        <dbReference type="Google" id="ProtNLM"/>
    </source>
</evidence>
<accession>A0A1Y2LQU7</accession>
<dbReference type="InterPro" id="IPR023271">
    <property type="entry name" value="Aquaporin-like"/>
</dbReference>
<evidence type="ECO:0000256" key="2">
    <source>
        <dbReference type="ARBA" id="ARBA00006175"/>
    </source>
</evidence>
<organism evidence="9 10">
    <name type="scientific">Epicoccum nigrum</name>
    <name type="common">Soil fungus</name>
    <name type="synonym">Epicoccum purpurascens</name>
    <dbReference type="NCBI Taxonomy" id="105696"/>
    <lineage>
        <taxon>Eukaryota</taxon>
        <taxon>Fungi</taxon>
        <taxon>Dikarya</taxon>
        <taxon>Ascomycota</taxon>
        <taxon>Pezizomycotina</taxon>
        <taxon>Dothideomycetes</taxon>
        <taxon>Pleosporomycetidae</taxon>
        <taxon>Pleosporales</taxon>
        <taxon>Pleosporineae</taxon>
        <taxon>Didymellaceae</taxon>
        <taxon>Epicoccum</taxon>
    </lineage>
</organism>
<evidence type="ECO:0000313" key="10">
    <source>
        <dbReference type="Proteomes" id="UP000193240"/>
    </source>
</evidence>
<keyword evidence="4 8" id="KW-0812">Transmembrane</keyword>
<keyword evidence="5 8" id="KW-1133">Transmembrane helix</keyword>
<protein>
    <recommendedName>
        <fullName evidence="11">Aquaporin</fullName>
    </recommendedName>
</protein>
<name>A0A1Y2LQU7_EPING</name>
<dbReference type="InterPro" id="IPR000425">
    <property type="entry name" value="MIP"/>
</dbReference>
<evidence type="ECO:0000256" key="7">
    <source>
        <dbReference type="SAM" id="MobiDB-lite"/>
    </source>
</evidence>
<dbReference type="InParanoid" id="A0A1Y2LQU7"/>
<keyword evidence="10" id="KW-1185">Reference proteome</keyword>
<dbReference type="GO" id="GO:0005886">
    <property type="term" value="C:plasma membrane"/>
    <property type="evidence" value="ECO:0007669"/>
    <property type="project" value="TreeGrafter"/>
</dbReference>
<dbReference type="EMBL" id="KZ107853">
    <property type="protein sequence ID" value="OSS45567.1"/>
    <property type="molecule type" value="Genomic_DNA"/>
</dbReference>
<evidence type="ECO:0000256" key="1">
    <source>
        <dbReference type="ARBA" id="ARBA00004141"/>
    </source>
</evidence>
<evidence type="ECO:0000256" key="5">
    <source>
        <dbReference type="ARBA" id="ARBA00022989"/>
    </source>
</evidence>
<evidence type="ECO:0000256" key="8">
    <source>
        <dbReference type="SAM" id="Phobius"/>
    </source>
</evidence>
<dbReference type="OMA" id="YNQYRNP"/>
<dbReference type="PANTHER" id="PTHR43829">
    <property type="entry name" value="AQUAPORIN OR AQUAGLYCEROPORIN RELATED"/>
    <property type="match status" value="1"/>
</dbReference>
<feature type="transmembrane region" description="Helical" evidence="8">
    <location>
        <begin position="337"/>
        <end position="357"/>
    </location>
</feature>
<feature type="transmembrane region" description="Helical" evidence="8">
    <location>
        <begin position="306"/>
        <end position="325"/>
    </location>
</feature>
<feature type="transmembrane region" description="Helical" evidence="8">
    <location>
        <begin position="378"/>
        <end position="400"/>
    </location>
</feature>
<feature type="compositionally biased region" description="Basic and acidic residues" evidence="7">
    <location>
        <begin position="141"/>
        <end position="168"/>
    </location>
</feature>
<dbReference type="STRING" id="105696.A0A1Y2LQU7"/>
<dbReference type="CDD" id="cd00333">
    <property type="entry name" value="MIP"/>
    <property type="match status" value="1"/>
</dbReference>
<comment type="similarity">
    <text evidence="2">Belongs to the MIP/aquaporin (TC 1.A.8) family.</text>
</comment>
<feature type="region of interest" description="Disordered" evidence="7">
    <location>
        <begin position="141"/>
        <end position="250"/>
    </location>
</feature>
<feature type="region of interest" description="Disordered" evidence="7">
    <location>
        <begin position="1"/>
        <end position="88"/>
    </location>
</feature>
<comment type="subcellular location">
    <subcellularLocation>
        <location evidence="1">Membrane</location>
        <topology evidence="1">Multi-pass membrane protein</topology>
    </subcellularLocation>
</comment>
<feature type="region of interest" description="Disordered" evidence="7">
    <location>
        <begin position="108"/>
        <end position="128"/>
    </location>
</feature>
<feature type="transmembrane region" description="Helical" evidence="8">
    <location>
        <begin position="462"/>
        <end position="480"/>
    </location>
</feature>
<dbReference type="Proteomes" id="UP000193240">
    <property type="component" value="Unassembled WGS sequence"/>
</dbReference>
<evidence type="ECO:0000313" key="9">
    <source>
        <dbReference type="EMBL" id="OSS45567.1"/>
    </source>
</evidence>
<dbReference type="AlphaFoldDB" id="A0A1Y2LQU7"/>
<keyword evidence="3" id="KW-0813">Transport</keyword>
<feature type="transmembrane region" description="Helical" evidence="8">
    <location>
        <begin position="510"/>
        <end position="536"/>
    </location>
</feature>
<proteinExistence type="inferred from homology"/>
<keyword evidence="6 8" id="KW-0472">Membrane</keyword>
<feature type="transmembrane region" description="Helical" evidence="8">
    <location>
        <begin position="426"/>
        <end position="450"/>
    </location>
</feature>
<feature type="region of interest" description="Disordered" evidence="7">
    <location>
        <begin position="262"/>
        <end position="281"/>
    </location>
</feature>
<sequence>MADSHPNKIKEEASDYFQPKETPQSQRPPPRPLRRAATGADSRHSNAGVGLRLPQNSLRNSRYPSTMQRRDTNQTVGTSDTQRLEKKQQQLVDVENEYFKLNPWYNQQKDKPVFGLGQPLPHTTRRGMYWGKNDLRQKMEELEAEKQDLQEGIDARDGLDIVKERESDSEGSQTPLKRTTTSAPETGNLQSYTKGRMPNVRQPTANSYSLAGKQRNDASQSQPESAPVNHHGLDEADQGNNGRNHFGLQDGLHPLQELDTHATTQTQKEQKETQKREKEEQQDYYNQYRNPIAKFRAQYPQAPAEFLATFVYLFLGITANLSIATSQNSTGSFETQAWAWGLSVMVGIYLSGGVSGGHLSPCITIALTIFRGFPWRMALVYIAMQMLAGLAAGGLAYGIYYDAINSTDPGHTLEITGSALFPKGPAFTATTAFFNDFVFMAIFTCIAFSLGDDQNSPPGQGMTALIFGFVGYLMMVSLGYNTGLGISPARDLGPRLVGLWAGYDAFADAYWAYGPFGASTSGAIFGGFIYDLFVFVGGESPVNYRWPKKGDIEWRWNQKKEQTKEFVHNNLA</sequence>
<dbReference type="PRINTS" id="PR00783">
    <property type="entry name" value="MINTRINSICP"/>
</dbReference>
<feature type="compositionally biased region" description="Basic and acidic residues" evidence="7">
    <location>
        <begin position="1"/>
        <end position="13"/>
    </location>
</feature>
<evidence type="ECO:0000256" key="3">
    <source>
        <dbReference type="ARBA" id="ARBA00022448"/>
    </source>
</evidence>
<dbReference type="PANTHER" id="PTHR43829:SF24">
    <property type="entry name" value="MIP AQUAPORIN (EUROFUNG)"/>
    <property type="match status" value="1"/>
</dbReference>
<evidence type="ECO:0000256" key="6">
    <source>
        <dbReference type="ARBA" id="ARBA00023136"/>
    </source>
</evidence>
<evidence type="ECO:0000256" key="4">
    <source>
        <dbReference type="ARBA" id="ARBA00022692"/>
    </source>
</evidence>